<keyword evidence="3" id="KW-1185">Reference proteome</keyword>
<keyword evidence="2" id="KW-0808">Transferase</keyword>
<evidence type="ECO:0000313" key="2">
    <source>
        <dbReference type="EMBL" id="NYS26551.1"/>
    </source>
</evidence>
<feature type="domain" description="Methyltransferase FkbM" evidence="1">
    <location>
        <begin position="18"/>
        <end position="183"/>
    </location>
</feature>
<reference evidence="2 3" key="1">
    <citation type="journal article" date="2000" name="Arch. Microbiol.">
        <title>Rhodobaca bogoriensis gen. nov. and sp. nov., an alkaliphilic purple nonsulfur bacterium from African Rift Valley soda lakes.</title>
        <authorList>
            <person name="Milford A.D."/>
            <person name="Achenbach L.A."/>
            <person name="Jung D.O."/>
            <person name="Madigan M.T."/>
        </authorList>
    </citation>
    <scope>NUCLEOTIDE SEQUENCE [LARGE SCALE GENOMIC DNA]</scope>
    <source>
        <strain evidence="2 3">2376</strain>
    </source>
</reference>
<dbReference type="GO" id="GO:0008168">
    <property type="term" value="F:methyltransferase activity"/>
    <property type="evidence" value="ECO:0007669"/>
    <property type="project" value="UniProtKB-KW"/>
</dbReference>
<dbReference type="PANTHER" id="PTHR34203">
    <property type="entry name" value="METHYLTRANSFERASE, FKBM FAMILY PROTEIN"/>
    <property type="match status" value="1"/>
</dbReference>
<dbReference type="Pfam" id="PF05050">
    <property type="entry name" value="Methyltransf_21"/>
    <property type="match status" value="1"/>
</dbReference>
<sequence>MLREIKTGKPTNDFLFLDIGANRGQTISSIRLFQNSRIVSIEPLPWLHKSLVERFKDDKNLKIKNFFVSENTHDVTIHVPSYNGVLFDGLASGSPQEASGFFEPNKFLFFDRRKLELKKFEVPSKPLDEFDLAPDFMKVDVQGFELSVLRGARKTIEKYQPIIVLERPKKDEEVAFLEEYGYRPWKYKKGAFTPGLGANNIFFLCDHHHSMFSSRFES</sequence>
<dbReference type="NCBIfam" id="TIGR01444">
    <property type="entry name" value="fkbM_fam"/>
    <property type="match status" value="1"/>
</dbReference>
<evidence type="ECO:0000313" key="3">
    <source>
        <dbReference type="Proteomes" id="UP000529417"/>
    </source>
</evidence>
<dbReference type="InterPro" id="IPR029063">
    <property type="entry name" value="SAM-dependent_MTases_sf"/>
</dbReference>
<dbReference type="PANTHER" id="PTHR34203:SF15">
    <property type="entry name" value="SLL1173 PROTEIN"/>
    <property type="match status" value="1"/>
</dbReference>
<comment type="caution">
    <text evidence="2">The sequence shown here is derived from an EMBL/GenBank/DDBJ whole genome shotgun (WGS) entry which is preliminary data.</text>
</comment>
<dbReference type="AlphaFoldDB" id="A0A7Z0I256"/>
<gene>
    <name evidence="2" type="ORF">HUK65_16315</name>
</gene>
<dbReference type="InterPro" id="IPR006342">
    <property type="entry name" value="FkbM_mtfrase"/>
</dbReference>
<dbReference type="InterPro" id="IPR052514">
    <property type="entry name" value="SAM-dependent_MTase"/>
</dbReference>
<dbReference type="SUPFAM" id="SSF53335">
    <property type="entry name" value="S-adenosyl-L-methionine-dependent methyltransferases"/>
    <property type="match status" value="1"/>
</dbReference>
<dbReference type="Proteomes" id="UP000529417">
    <property type="component" value="Unassembled WGS sequence"/>
</dbReference>
<organism evidence="2 3">
    <name type="scientific">Rhabdonatronobacter sediminivivens</name>
    <dbReference type="NCBI Taxonomy" id="2743469"/>
    <lineage>
        <taxon>Bacteria</taxon>
        <taxon>Pseudomonadati</taxon>
        <taxon>Pseudomonadota</taxon>
        <taxon>Alphaproteobacteria</taxon>
        <taxon>Rhodobacterales</taxon>
        <taxon>Paracoccaceae</taxon>
        <taxon>Rhabdonatronobacter</taxon>
    </lineage>
</organism>
<name>A0A7Z0I256_9RHOB</name>
<accession>A0A7Z0I256</accession>
<dbReference type="EMBL" id="JACBXS010000052">
    <property type="protein sequence ID" value="NYS26551.1"/>
    <property type="molecule type" value="Genomic_DNA"/>
</dbReference>
<dbReference type="Gene3D" id="3.40.50.150">
    <property type="entry name" value="Vaccinia Virus protein VP39"/>
    <property type="match status" value="1"/>
</dbReference>
<dbReference type="GO" id="GO:0032259">
    <property type="term" value="P:methylation"/>
    <property type="evidence" value="ECO:0007669"/>
    <property type="project" value="UniProtKB-KW"/>
</dbReference>
<dbReference type="RefSeq" id="WP_179907345.1">
    <property type="nucleotide sequence ID" value="NZ_JACBXS010000052.1"/>
</dbReference>
<proteinExistence type="predicted"/>
<keyword evidence="2" id="KW-0489">Methyltransferase</keyword>
<evidence type="ECO:0000259" key="1">
    <source>
        <dbReference type="Pfam" id="PF05050"/>
    </source>
</evidence>
<protein>
    <submittedName>
        <fullName evidence="2">FkbM family methyltransferase</fullName>
    </submittedName>
</protein>